<reference evidence="7 8" key="1">
    <citation type="submission" date="2022-03" db="EMBL/GenBank/DDBJ databases">
        <title>Ignatzschineria rhizosphaerae HR5S32.</title>
        <authorList>
            <person name="Sun J.Q."/>
            <person name="Feng J.Y."/>
        </authorList>
    </citation>
    <scope>NUCLEOTIDE SEQUENCE [LARGE SCALE GENOMIC DNA]</scope>
    <source>
        <strain evidence="7 8">HR5S32</strain>
    </source>
</reference>
<dbReference type="SUPFAM" id="SSF52540">
    <property type="entry name" value="P-loop containing nucleoside triphosphate hydrolases"/>
    <property type="match status" value="1"/>
</dbReference>
<evidence type="ECO:0000256" key="5">
    <source>
        <dbReference type="ARBA" id="ARBA00037066"/>
    </source>
</evidence>
<accession>A0ABY3X2K2</accession>
<dbReference type="Pfam" id="PF00005">
    <property type="entry name" value="ABC_tran"/>
    <property type="match status" value="1"/>
</dbReference>
<dbReference type="SMART" id="SM00382">
    <property type="entry name" value="AAA"/>
    <property type="match status" value="1"/>
</dbReference>
<evidence type="ECO:0000256" key="4">
    <source>
        <dbReference type="ARBA" id="ARBA00022967"/>
    </source>
</evidence>
<keyword evidence="4" id="KW-1278">Translocase</keyword>
<evidence type="ECO:0000256" key="3">
    <source>
        <dbReference type="ARBA" id="ARBA00022840"/>
    </source>
</evidence>
<comment type="function">
    <text evidence="5">Part of the ABC transporter complex HmuTUV involved in hemin import. Responsible for energy coupling to the transport system.</text>
</comment>
<gene>
    <name evidence="7" type="ORF">MMG00_08360</name>
</gene>
<dbReference type="Proteomes" id="UP000829542">
    <property type="component" value="Chromosome"/>
</dbReference>
<evidence type="ECO:0000313" key="8">
    <source>
        <dbReference type="Proteomes" id="UP000829542"/>
    </source>
</evidence>
<evidence type="ECO:0000256" key="1">
    <source>
        <dbReference type="ARBA" id="ARBA00022448"/>
    </source>
</evidence>
<keyword evidence="8" id="KW-1185">Reference proteome</keyword>
<dbReference type="Gene3D" id="3.40.50.300">
    <property type="entry name" value="P-loop containing nucleotide triphosphate hydrolases"/>
    <property type="match status" value="1"/>
</dbReference>
<dbReference type="PROSITE" id="PS50893">
    <property type="entry name" value="ABC_TRANSPORTER_2"/>
    <property type="match status" value="1"/>
</dbReference>
<dbReference type="PANTHER" id="PTHR42794:SF1">
    <property type="entry name" value="HEMIN IMPORT ATP-BINDING PROTEIN HMUV"/>
    <property type="match status" value="1"/>
</dbReference>
<keyword evidence="2" id="KW-0547">Nucleotide-binding</keyword>
<dbReference type="RefSeq" id="WP_242147294.1">
    <property type="nucleotide sequence ID" value="NZ_CP093379.1"/>
</dbReference>
<feature type="domain" description="ABC transporter" evidence="6">
    <location>
        <begin position="13"/>
        <end position="242"/>
    </location>
</feature>
<evidence type="ECO:0000259" key="6">
    <source>
        <dbReference type="PROSITE" id="PS50893"/>
    </source>
</evidence>
<evidence type="ECO:0000256" key="2">
    <source>
        <dbReference type="ARBA" id="ARBA00022741"/>
    </source>
</evidence>
<evidence type="ECO:0000313" key="7">
    <source>
        <dbReference type="EMBL" id="UNM95242.1"/>
    </source>
</evidence>
<name>A0ABY3X2K2_9GAMM</name>
<keyword evidence="3 7" id="KW-0067">ATP-binding</keyword>
<dbReference type="GO" id="GO:0005524">
    <property type="term" value="F:ATP binding"/>
    <property type="evidence" value="ECO:0007669"/>
    <property type="project" value="UniProtKB-KW"/>
</dbReference>
<dbReference type="EMBL" id="CP093379">
    <property type="protein sequence ID" value="UNM95242.1"/>
    <property type="molecule type" value="Genomic_DNA"/>
</dbReference>
<keyword evidence="1" id="KW-0813">Transport</keyword>
<proteinExistence type="predicted"/>
<organism evidence="7 8">
    <name type="scientific">Ignatzschineria rhizosphaerae</name>
    <dbReference type="NCBI Taxonomy" id="2923279"/>
    <lineage>
        <taxon>Bacteria</taxon>
        <taxon>Pseudomonadati</taxon>
        <taxon>Pseudomonadota</taxon>
        <taxon>Gammaproteobacteria</taxon>
        <taxon>Cardiobacteriales</taxon>
        <taxon>Ignatzschineriaceae</taxon>
        <taxon>Ignatzschineria</taxon>
    </lineage>
</organism>
<dbReference type="InterPro" id="IPR027417">
    <property type="entry name" value="P-loop_NTPase"/>
</dbReference>
<dbReference type="PANTHER" id="PTHR42794">
    <property type="entry name" value="HEMIN IMPORT ATP-BINDING PROTEIN HMUV"/>
    <property type="match status" value="1"/>
</dbReference>
<protein>
    <submittedName>
        <fullName evidence="7">ABC transporter ATP-binding protein</fullName>
    </submittedName>
</protein>
<dbReference type="InterPro" id="IPR003439">
    <property type="entry name" value="ABC_transporter-like_ATP-bd"/>
</dbReference>
<sequence>MLSYTKEVWKPILTLSKMSAMLSNGEKLLQEISFTLPKGAKLAVIGANGSGKSTLMQGLLGMIPTMFEKYLIAERPFLNIALKERARLLSYIGQQQMPEAETTVWEWCELSRFPHTTSKAENESIIIEALTRCNALSFAGRRLMSLSGGERQRVYLAGILAQETPIIILDEVNAAMDPKYKEEMEVLLHSLTDKTIISVTHDMNSLHHYSHLLALKSGRSIAFGETHAILTKDLLSELFDYPFTEVWHDDRVRYF</sequence>
<dbReference type="InterPro" id="IPR003593">
    <property type="entry name" value="AAA+_ATPase"/>
</dbReference>